<protein>
    <submittedName>
        <fullName evidence="1">Uncharacterized protein</fullName>
    </submittedName>
</protein>
<name>A0A7W6NW97_9SPHN</name>
<dbReference type="EMBL" id="JACIEH010000001">
    <property type="protein sequence ID" value="MBB4097446.1"/>
    <property type="molecule type" value="Genomic_DNA"/>
</dbReference>
<proteinExistence type="predicted"/>
<organism evidence="1 2">
    <name type="scientific">Sphingomonas kyeonggiensis</name>
    <dbReference type="NCBI Taxonomy" id="1268553"/>
    <lineage>
        <taxon>Bacteria</taxon>
        <taxon>Pseudomonadati</taxon>
        <taxon>Pseudomonadota</taxon>
        <taxon>Alphaproteobacteria</taxon>
        <taxon>Sphingomonadales</taxon>
        <taxon>Sphingomonadaceae</taxon>
        <taxon>Sphingomonas</taxon>
    </lineage>
</organism>
<reference evidence="1 2" key="1">
    <citation type="submission" date="2020-08" db="EMBL/GenBank/DDBJ databases">
        <title>Genomic Encyclopedia of Type Strains, Phase IV (KMG-IV): sequencing the most valuable type-strain genomes for metagenomic binning, comparative biology and taxonomic classification.</title>
        <authorList>
            <person name="Goeker M."/>
        </authorList>
    </citation>
    <scope>NUCLEOTIDE SEQUENCE [LARGE SCALE GENOMIC DNA]</scope>
    <source>
        <strain evidence="1 2">DSM 101806</strain>
    </source>
</reference>
<sequence length="71" mass="7398">MMPGQATIAPEVVACISEGRDPSDAELLRVAGQIWTDIRGARSAFAWGELTADSSERLLSLRAARGALAGG</sequence>
<keyword evidence="2" id="KW-1185">Reference proteome</keyword>
<evidence type="ECO:0000313" key="2">
    <source>
        <dbReference type="Proteomes" id="UP000557392"/>
    </source>
</evidence>
<comment type="caution">
    <text evidence="1">The sequence shown here is derived from an EMBL/GenBank/DDBJ whole genome shotgun (WGS) entry which is preliminary data.</text>
</comment>
<dbReference type="AlphaFoldDB" id="A0A7W6NW97"/>
<dbReference type="Proteomes" id="UP000557392">
    <property type="component" value="Unassembled WGS sequence"/>
</dbReference>
<accession>A0A7W6NW97</accession>
<gene>
    <name evidence="1" type="ORF">GGR46_000979</name>
</gene>
<evidence type="ECO:0000313" key="1">
    <source>
        <dbReference type="EMBL" id="MBB4097446.1"/>
    </source>
</evidence>
<dbReference type="RefSeq" id="WP_183995090.1">
    <property type="nucleotide sequence ID" value="NZ_JACIEH010000001.1"/>
</dbReference>